<dbReference type="Proteomes" id="UP000777438">
    <property type="component" value="Unassembled WGS sequence"/>
</dbReference>
<comment type="caution">
    <text evidence="2">The sequence shown here is derived from an EMBL/GenBank/DDBJ whole genome shotgun (WGS) entry which is preliminary data.</text>
</comment>
<dbReference type="AlphaFoldDB" id="A0A9P9ASD2"/>
<gene>
    <name evidence="2" type="ORF">B0T10DRAFT_548681</name>
</gene>
<keyword evidence="3" id="KW-1185">Reference proteome</keyword>
<feature type="region of interest" description="Disordered" evidence="1">
    <location>
        <begin position="423"/>
        <end position="484"/>
    </location>
</feature>
<feature type="compositionally biased region" description="Low complexity" evidence="1">
    <location>
        <begin position="129"/>
        <end position="150"/>
    </location>
</feature>
<reference evidence="2 3" key="1">
    <citation type="journal article" date="2021" name="Nat. Commun.">
        <title>Genetic determinants of endophytism in the Arabidopsis root mycobiome.</title>
        <authorList>
            <person name="Mesny F."/>
            <person name="Miyauchi S."/>
            <person name="Thiergart T."/>
            <person name="Pickel B."/>
            <person name="Atanasova L."/>
            <person name="Karlsson M."/>
            <person name="Huettel B."/>
            <person name="Barry K.W."/>
            <person name="Haridas S."/>
            <person name="Chen C."/>
            <person name="Bauer D."/>
            <person name="Andreopoulos W."/>
            <person name="Pangilinan J."/>
            <person name="LaButti K."/>
            <person name="Riley R."/>
            <person name="Lipzen A."/>
            <person name="Clum A."/>
            <person name="Drula E."/>
            <person name="Henrissat B."/>
            <person name="Kohler A."/>
            <person name="Grigoriev I.V."/>
            <person name="Martin F.M."/>
            <person name="Hacquard S."/>
        </authorList>
    </citation>
    <scope>NUCLEOTIDE SEQUENCE [LARGE SCALE GENOMIC DNA]</scope>
    <source>
        <strain evidence="2 3">MPI-CAGE-CH-0241</strain>
    </source>
</reference>
<dbReference type="OrthoDB" id="5241264at2759"/>
<sequence length="510" mass="56045">MALAAYANLVGNPVCISTKCLGTQENQTIYCATLGNQALHIRQAEIHMLPLETATPNEATSIADTLSAPLKGSHLSPNSNTSHQEWRIDRVLAVGECTWLLLLFVLLNLILQSDAQVNGQNRGRGGRNQAGSSRSQGLAGTSRGGSSSSGIPRKRRNAGGNRHNDQENGQASESEGELPEDGDSKKSKTKSKTSQRYECPFYLRDRSEYQSCIGARPSDPSAVKRHIERDHVQIVHCATCKRTFGTGKKPEDLDRQRLERDRHNREVNCSESDRVIPGISQSLMDRVKAVNLRQGPHKTLEDGSCLAPGCRLQHRGSQGEETWYGIWDVLFPSREPPWSPYKLTMGQWLLGALTNDRGFFTRLLSDRFDDYFLPFLHRWAASLDQARMRTLTPFPQGESTGFTDNTSIQVQTQALAFAPGPPGFNQTPAMPGLAVPAPPGSYPHDFGPDDPAPPAPPTPPAPPGSYHLDFGHNDPASWVPPAPPGYVHLSEVELDPTQGRQARSNHSRLF</sequence>
<evidence type="ECO:0000313" key="3">
    <source>
        <dbReference type="Proteomes" id="UP000777438"/>
    </source>
</evidence>
<feature type="compositionally biased region" description="Pro residues" evidence="1">
    <location>
        <begin position="450"/>
        <end position="463"/>
    </location>
</feature>
<protein>
    <submittedName>
        <fullName evidence="2">Uncharacterized protein</fullName>
    </submittedName>
</protein>
<dbReference type="PANTHER" id="PTHR38166">
    <property type="entry name" value="C2H2-TYPE DOMAIN-CONTAINING PROTEIN-RELATED"/>
    <property type="match status" value="1"/>
</dbReference>
<evidence type="ECO:0000256" key="1">
    <source>
        <dbReference type="SAM" id="MobiDB-lite"/>
    </source>
</evidence>
<accession>A0A9P9ASD2</accession>
<name>A0A9P9ASD2_9HYPO</name>
<evidence type="ECO:0000313" key="2">
    <source>
        <dbReference type="EMBL" id="KAH6889285.1"/>
    </source>
</evidence>
<feature type="region of interest" description="Disordered" evidence="1">
    <location>
        <begin position="118"/>
        <end position="195"/>
    </location>
</feature>
<proteinExistence type="predicted"/>
<dbReference type="EMBL" id="JAGPYM010000011">
    <property type="protein sequence ID" value="KAH6889285.1"/>
    <property type="molecule type" value="Genomic_DNA"/>
</dbReference>
<dbReference type="PANTHER" id="PTHR38166:SF1">
    <property type="entry name" value="C2H2-TYPE DOMAIN-CONTAINING PROTEIN"/>
    <property type="match status" value="1"/>
</dbReference>
<organism evidence="2 3">
    <name type="scientific">Thelonectria olida</name>
    <dbReference type="NCBI Taxonomy" id="1576542"/>
    <lineage>
        <taxon>Eukaryota</taxon>
        <taxon>Fungi</taxon>
        <taxon>Dikarya</taxon>
        <taxon>Ascomycota</taxon>
        <taxon>Pezizomycotina</taxon>
        <taxon>Sordariomycetes</taxon>
        <taxon>Hypocreomycetidae</taxon>
        <taxon>Hypocreales</taxon>
        <taxon>Nectriaceae</taxon>
        <taxon>Thelonectria</taxon>
    </lineage>
</organism>